<keyword evidence="6" id="KW-0430">Lectin</keyword>
<dbReference type="STRING" id="4155.A0A022RCR9"/>
<evidence type="ECO:0000256" key="9">
    <source>
        <dbReference type="ARBA" id="ARBA00022949"/>
    </source>
</evidence>
<evidence type="ECO:0000256" key="11">
    <source>
        <dbReference type="ARBA" id="ARBA00023035"/>
    </source>
</evidence>
<comment type="subcellular location">
    <subcellularLocation>
        <location evidence="13">Cell junction</location>
        <location evidence="13">Plasmodesma</location>
    </subcellularLocation>
    <subcellularLocation>
        <location evidence="1">Cell membrane</location>
        <topology evidence="1">Single-pass type I membrane protein</topology>
    </subcellularLocation>
</comment>
<dbReference type="Gene3D" id="3.30.430.20">
    <property type="entry name" value="Gnk2 domain, C-X8-C-X2-C motif"/>
    <property type="match status" value="1"/>
</dbReference>
<dbReference type="PANTHER" id="PTHR32080:SF54">
    <property type="entry name" value="GNK2-HOMOLOGOUS DOMAIN-CONTAINING PROTEIN"/>
    <property type="match status" value="1"/>
</dbReference>
<dbReference type="GO" id="GO:0009506">
    <property type="term" value="C:plasmodesma"/>
    <property type="evidence" value="ECO:0000318"/>
    <property type="project" value="GO_Central"/>
</dbReference>
<proteinExistence type="inferred from homology"/>
<dbReference type="AlphaFoldDB" id="A0A022RCR9"/>
<dbReference type="InterPro" id="IPR002902">
    <property type="entry name" value="GNK2"/>
</dbReference>
<dbReference type="Pfam" id="PF01657">
    <property type="entry name" value="Stress-antifung"/>
    <property type="match status" value="1"/>
</dbReference>
<keyword evidence="4" id="KW-0945">Host-virus interaction</keyword>
<feature type="non-terminal residue" evidence="16">
    <location>
        <position position="1"/>
    </location>
</feature>
<reference evidence="16 17" key="1">
    <citation type="journal article" date="2013" name="Proc. Natl. Acad. Sci. U.S.A.">
        <title>Fine-scale variation in meiotic recombination in Mimulus inferred from population shotgun sequencing.</title>
        <authorList>
            <person name="Hellsten U."/>
            <person name="Wright K.M."/>
            <person name="Jenkins J."/>
            <person name="Shu S."/>
            <person name="Yuan Y."/>
            <person name="Wessler S.R."/>
            <person name="Schmutz J."/>
            <person name="Willis J.H."/>
            <person name="Rokhsar D.S."/>
        </authorList>
    </citation>
    <scope>NUCLEOTIDE SEQUENCE [LARGE SCALE GENOMIC DNA]</scope>
    <source>
        <strain evidence="17">cv. DUN x IM62</strain>
    </source>
</reference>
<evidence type="ECO:0000259" key="15">
    <source>
        <dbReference type="PROSITE" id="PS51473"/>
    </source>
</evidence>
<keyword evidence="8" id="KW-0611">Plant defense</keyword>
<keyword evidence="2" id="KW-0929">Antimicrobial</keyword>
<evidence type="ECO:0000256" key="12">
    <source>
        <dbReference type="ARBA" id="ARBA00023157"/>
    </source>
</evidence>
<accession>A0A022RCR9</accession>
<evidence type="ECO:0000256" key="5">
    <source>
        <dbReference type="ARBA" id="ARBA00022729"/>
    </source>
</evidence>
<keyword evidence="9" id="KW-0965">Cell junction</keyword>
<dbReference type="GO" id="GO:0042742">
    <property type="term" value="P:defense response to bacterium"/>
    <property type="evidence" value="ECO:0007669"/>
    <property type="project" value="UniProtKB-KW"/>
</dbReference>
<dbReference type="PANTHER" id="PTHR32080">
    <property type="entry name" value="ANTIFUNGAL PROTEIN GINKBILOBIN-2-LIKE"/>
    <property type="match status" value="1"/>
</dbReference>
<comment type="similarity">
    <text evidence="14">Belongs to the cysteine-rich repeat secretory protein family. Plasmodesmata-located proteins (PDLD) subfamily.</text>
</comment>
<keyword evidence="5" id="KW-0732">Signal</keyword>
<dbReference type="PROSITE" id="PS51473">
    <property type="entry name" value="GNK2"/>
    <property type="match status" value="1"/>
</dbReference>
<evidence type="ECO:0000256" key="1">
    <source>
        <dbReference type="ARBA" id="ARBA00004251"/>
    </source>
</evidence>
<evidence type="ECO:0000313" key="17">
    <source>
        <dbReference type="Proteomes" id="UP000030748"/>
    </source>
</evidence>
<dbReference type="GO" id="GO:0050832">
    <property type="term" value="P:defense response to fungus"/>
    <property type="evidence" value="ECO:0007669"/>
    <property type="project" value="UniProtKB-KW"/>
</dbReference>
<keyword evidence="11" id="KW-0465">Mannose-binding</keyword>
<dbReference type="GO" id="GO:0005886">
    <property type="term" value="C:plasma membrane"/>
    <property type="evidence" value="ECO:0007669"/>
    <property type="project" value="UniProtKB-SubCell"/>
</dbReference>
<evidence type="ECO:0000256" key="14">
    <source>
        <dbReference type="ARBA" id="ARBA00038393"/>
    </source>
</evidence>
<keyword evidence="12" id="KW-1015">Disulfide bond</keyword>
<evidence type="ECO:0000256" key="4">
    <source>
        <dbReference type="ARBA" id="ARBA00022581"/>
    </source>
</evidence>
<dbReference type="CDD" id="cd23509">
    <property type="entry name" value="Gnk2-like"/>
    <property type="match status" value="1"/>
</dbReference>
<evidence type="ECO:0000256" key="6">
    <source>
        <dbReference type="ARBA" id="ARBA00022734"/>
    </source>
</evidence>
<evidence type="ECO:0000256" key="8">
    <source>
        <dbReference type="ARBA" id="ARBA00022821"/>
    </source>
</evidence>
<organism evidence="16 17">
    <name type="scientific">Erythranthe guttata</name>
    <name type="common">Yellow monkey flower</name>
    <name type="synonym">Mimulus guttatus</name>
    <dbReference type="NCBI Taxonomy" id="4155"/>
    <lineage>
        <taxon>Eukaryota</taxon>
        <taxon>Viridiplantae</taxon>
        <taxon>Streptophyta</taxon>
        <taxon>Embryophyta</taxon>
        <taxon>Tracheophyta</taxon>
        <taxon>Spermatophyta</taxon>
        <taxon>Magnoliopsida</taxon>
        <taxon>eudicotyledons</taxon>
        <taxon>Gunneridae</taxon>
        <taxon>Pentapetalae</taxon>
        <taxon>asterids</taxon>
        <taxon>lamiids</taxon>
        <taxon>Lamiales</taxon>
        <taxon>Phrymaceae</taxon>
        <taxon>Erythranthe</taxon>
    </lineage>
</organism>
<evidence type="ECO:0000256" key="7">
    <source>
        <dbReference type="ARBA" id="ARBA00022737"/>
    </source>
</evidence>
<dbReference type="Proteomes" id="UP000030748">
    <property type="component" value="Unassembled WGS sequence"/>
</dbReference>
<gene>
    <name evidence="16" type="ORF">MIMGU_mgv1a026321mg</name>
</gene>
<evidence type="ECO:0000256" key="10">
    <source>
        <dbReference type="ARBA" id="ARBA00023022"/>
    </source>
</evidence>
<evidence type="ECO:0000256" key="3">
    <source>
        <dbReference type="ARBA" id="ARBA00022577"/>
    </source>
</evidence>
<dbReference type="eggNOG" id="ENOG502SAEB">
    <property type="taxonomic scope" value="Eukaryota"/>
</dbReference>
<evidence type="ECO:0000256" key="13">
    <source>
        <dbReference type="ARBA" id="ARBA00024184"/>
    </source>
</evidence>
<keyword evidence="3" id="KW-0295">Fungicide</keyword>
<keyword evidence="7" id="KW-0677">Repeat</keyword>
<protein>
    <recommendedName>
        <fullName evidence="15">Gnk2-homologous domain-containing protein</fullName>
    </recommendedName>
</protein>
<dbReference type="GO" id="GO:0031640">
    <property type="term" value="P:killing of cells of another organism"/>
    <property type="evidence" value="ECO:0007669"/>
    <property type="project" value="UniProtKB-KW"/>
</dbReference>
<dbReference type="InterPro" id="IPR038408">
    <property type="entry name" value="GNK2_sf"/>
</dbReference>
<evidence type="ECO:0000256" key="2">
    <source>
        <dbReference type="ARBA" id="ARBA00022529"/>
    </source>
</evidence>
<keyword evidence="10" id="KW-0044">Antibiotic</keyword>
<evidence type="ECO:0000313" key="16">
    <source>
        <dbReference type="EMBL" id="EYU38147.1"/>
    </source>
</evidence>
<feature type="domain" description="Gnk2-homologous" evidence="15">
    <location>
        <begin position="5"/>
        <end position="109"/>
    </location>
</feature>
<dbReference type="GO" id="GO:0005537">
    <property type="term" value="F:D-mannose binding"/>
    <property type="evidence" value="ECO:0007669"/>
    <property type="project" value="UniProtKB-KW"/>
</dbReference>
<dbReference type="InterPro" id="IPR051378">
    <property type="entry name" value="Cell2Cell_Antifungal"/>
</dbReference>
<sequence length="110" mass="12037">NEPHTTLNYRTCSLQTYAQNDPFADSVAYVFADLMNLTPSQQGYNRYTVSPYPRSTAFGHATCNKSLANSDCATCLVAARATFSTTCGGYIGGQVGMANCTMRYENYPFV</sequence>
<keyword evidence="17" id="KW-1185">Reference proteome</keyword>
<name>A0A022RCR9_ERYGU</name>
<dbReference type="EMBL" id="KI630506">
    <property type="protein sequence ID" value="EYU38147.1"/>
    <property type="molecule type" value="Genomic_DNA"/>
</dbReference>